<keyword evidence="2" id="KW-0964">Secreted</keyword>
<evidence type="ECO:0000259" key="6">
    <source>
        <dbReference type="PROSITE" id="PS50234"/>
    </source>
</evidence>
<comment type="subcellular location">
    <subcellularLocation>
        <location evidence="1">Secreted</location>
    </subcellularLocation>
</comment>
<keyword evidence="5" id="KW-0732">Signal</keyword>
<dbReference type="InterPro" id="IPR050557">
    <property type="entry name" value="RTX_toxin/Mannuronan_C5-epim"/>
</dbReference>
<sequence>MISFNSLGSAADYTNAIYGMVIQFESSGTARLTPYIDPFDTYATMGAGFNIETSTANRNAVFNALGIGAGETAVRASLTSIIQNAATTASLVNQLNAVMAERAETIPGARATFSFADEAEVRTVFNVIAPRYEAQVDNWLSGVDANSRERAVLFDLAYNNAGVLLGNGLRTAISDGNRAEAFFEIRYGSNGGASASNGIAKRRYVESHIFGLYEDLNPDDGDDVSQAEAFQALQMATRRENKVAQYDLTYQGGFNLANAELTAIEARSQDFGTVVSTMNLLTPANQRLVYDFADFDRLFPEIAAAATVRGSALADFSPAKVWVAALTSAASTEVAANTVDRSAKSDSDLIFGGRNVDGSDSGRADTLKGGGGADMFVGGGGADVMDGGAGEDTVSYHDSPAGIVVSLLSGNATGGDAAGDRLSNIENVIGTALADRIAGNGEANILFGGGGIDALSGGDGADTLIGGAANDTLNGGAGDDVAVFSGQCPDYDISYDETTGTWTVAHLRGTQADGTDTLTGVEFVQFGDKVSRLEVGRSICPTGGVDLALVIDTTGSMSDDIAAVKAAAASLIADIFDDPLSGADSRVGIVGYKDPGETTAILNFTEQATTAQRKAAALAAINGISVGGGGDIPEGVYSGLYSALSGAIGSWNMDANIRRIVLFGDAPPRDFELQAQVEALARDILTGSGTAMLGSTVRTDGDVMTFDFETQSGTGPIVNHAVEIYTVLVGADASALSSFQTISDNNGGLNIMAAGADNVVDALREAVASPYLITVEGTIDADVLDGSIAGDRLLGLDGVDILRGYGSDDALLGGAGDDDLDGGAGNDRLEGGTGNDRMFGGVGDDLYIVDSTGDVVIELVGEGVDLVRASVDYRLTDNVENLTLSGTAISGIGNALGNHMVGNAQANVLIGGGGGDTIEGGAGNDVLRGDSAPGAILNPAGSGNSSIATALALGGFSDAFDPNIANATTQGHVSIAGSGDGTFKYYSVTILAAGDQATFDIDGASFDSYIRLMDGAGNILASNDDASTGLGGGGSSSSRDSFLNVTFSAAGTYYLEVAQYSRSAIAAGASFTLQVSLSNVAIAPPPAASYGDDTLIGGEGADFLDGGAGRDSMTGGNGNDSYSVDNAYDGVIEEAFGGIDAIYSSISYNLAGSNVETLTLVGGSNINGIGGDTAETINGNSGNNRLLGNGGNDTLNGGEGDDILNGGAGNDAMVGGLGNDIYYVDSIDDIVTELAAEGDDQIFASVSYTLAGRHVERLTLTGIGDWSGAGNDLAQTIIGNIGNNLLSGFAGNDRLEGRDGNDTLDGGGDADVMIGGAGDDIYYVDNLSDSVVELAGEGNDTVYSAVNFVLGPQHVENLILIGAFATNATGNSLANSITGNELANRIDGGKGADRMAGGLGNDVYYVDNAGDGVIEASGEGTDIVYSSVSFSLGPQHIENLVLTGTAAINATGNSLVNGIRGNAGNNSIDGGRGADTMAGGLGDDIYYVDNVGDNVIELSGEGSDTINASVSYSLLGRFVEQLNLTGAGNIDATGNGGANTLAGNSGHNILRGLGGNDVLTGGGGQDRFVFDTVAGAGNVDRITDFSVIDDLILLDNAVYGALGAPGALAAGALRIGTGAVDADDRIIYNSASGFLFYDADGVGAADPVLFARLTAGLALTQADFLVI</sequence>
<dbReference type="Gene3D" id="3.40.50.410">
    <property type="entry name" value="von Willebrand factor, type A domain"/>
    <property type="match status" value="1"/>
</dbReference>
<dbReference type="Gene3D" id="1.10.530.40">
    <property type="match status" value="1"/>
</dbReference>
<dbReference type="Pfam" id="PF04151">
    <property type="entry name" value="PPC"/>
    <property type="match status" value="1"/>
</dbReference>
<evidence type="ECO:0000256" key="1">
    <source>
        <dbReference type="ARBA" id="ARBA00004613"/>
    </source>
</evidence>
<comment type="caution">
    <text evidence="7">The sequence shown here is derived from an EMBL/GenBank/DDBJ whole genome shotgun (WGS) entry which is preliminary data.</text>
</comment>
<name>A0A7W6DL35_9SPHN</name>
<keyword evidence="8" id="KW-1185">Reference proteome</keyword>
<dbReference type="Gene3D" id="2.60.120.380">
    <property type="match status" value="1"/>
</dbReference>
<dbReference type="Pfam" id="PF25106">
    <property type="entry name" value="VWA_4"/>
    <property type="match status" value="1"/>
</dbReference>
<evidence type="ECO:0000313" key="8">
    <source>
        <dbReference type="Proteomes" id="UP000552757"/>
    </source>
</evidence>
<dbReference type="InterPro" id="IPR011049">
    <property type="entry name" value="Serralysin-like_metalloprot_C"/>
</dbReference>
<dbReference type="PANTHER" id="PTHR38340:SF1">
    <property type="entry name" value="S-LAYER PROTEIN"/>
    <property type="match status" value="1"/>
</dbReference>
<dbReference type="InterPro" id="IPR023347">
    <property type="entry name" value="Lysozyme_dom_sf"/>
</dbReference>
<dbReference type="GO" id="GO:0005576">
    <property type="term" value="C:extracellular region"/>
    <property type="evidence" value="ECO:0007669"/>
    <property type="project" value="UniProtKB-SubCell"/>
</dbReference>
<dbReference type="InterPro" id="IPR007280">
    <property type="entry name" value="Peptidase_C_arc/bac"/>
</dbReference>
<dbReference type="GO" id="GO:0003796">
    <property type="term" value="F:lysozyme activity"/>
    <property type="evidence" value="ECO:0007669"/>
    <property type="project" value="InterPro"/>
</dbReference>
<evidence type="ECO:0000256" key="2">
    <source>
        <dbReference type="ARBA" id="ARBA00022525"/>
    </source>
</evidence>
<keyword evidence="4" id="KW-0081">Bacteriolytic enzyme</keyword>
<dbReference type="SUPFAM" id="SSF51120">
    <property type="entry name" value="beta-Roll"/>
    <property type="match status" value="8"/>
</dbReference>
<dbReference type="GO" id="GO:0042742">
    <property type="term" value="P:defense response to bacterium"/>
    <property type="evidence" value="ECO:0007669"/>
    <property type="project" value="UniProtKB-KW"/>
</dbReference>
<dbReference type="Pfam" id="PF00353">
    <property type="entry name" value="HemolysinCabind"/>
    <property type="match status" value="10"/>
</dbReference>
<evidence type="ECO:0000256" key="5">
    <source>
        <dbReference type="ARBA" id="ARBA00022729"/>
    </source>
</evidence>
<dbReference type="InterPro" id="IPR018511">
    <property type="entry name" value="Hemolysin-typ_Ca-bd_CS"/>
</dbReference>
<feature type="domain" description="VWFA" evidence="6">
    <location>
        <begin position="546"/>
        <end position="767"/>
    </location>
</feature>
<dbReference type="PRINTS" id="PR00313">
    <property type="entry name" value="CABNDNGRPT"/>
</dbReference>
<dbReference type="PROSITE" id="PS00330">
    <property type="entry name" value="HEMOLYSIN_CALCIUM"/>
    <property type="match status" value="6"/>
</dbReference>
<dbReference type="InterPro" id="IPR056861">
    <property type="entry name" value="HMCN1-like_VWA"/>
</dbReference>
<evidence type="ECO:0000256" key="4">
    <source>
        <dbReference type="ARBA" id="ARBA00022638"/>
    </source>
</evidence>
<evidence type="ECO:0000256" key="3">
    <source>
        <dbReference type="ARBA" id="ARBA00022529"/>
    </source>
</evidence>
<dbReference type="GO" id="GO:0005509">
    <property type="term" value="F:calcium ion binding"/>
    <property type="evidence" value="ECO:0007669"/>
    <property type="project" value="InterPro"/>
</dbReference>
<accession>A0A7W6DL35</accession>
<dbReference type="RefSeq" id="WP_183954948.1">
    <property type="nucleotide sequence ID" value="NZ_JACIEB010000003.1"/>
</dbReference>
<dbReference type="InterPro" id="IPR036465">
    <property type="entry name" value="vWFA_dom_sf"/>
</dbReference>
<dbReference type="SMART" id="SM00327">
    <property type="entry name" value="VWA"/>
    <property type="match status" value="1"/>
</dbReference>
<dbReference type="Gene3D" id="2.150.10.10">
    <property type="entry name" value="Serralysin-like metalloprotease, C-terminal"/>
    <property type="match status" value="6"/>
</dbReference>
<evidence type="ECO:0000313" key="7">
    <source>
        <dbReference type="EMBL" id="MBB3981838.1"/>
    </source>
</evidence>
<dbReference type="SUPFAM" id="SSF53300">
    <property type="entry name" value="vWA-like"/>
    <property type="match status" value="1"/>
</dbReference>
<dbReference type="GO" id="GO:0031640">
    <property type="term" value="P:killing of cells of another organism"/>
    <property type="evidence" value="ECO:0007669"/>
    <property type="project" value="UniProtKB-KW"/>
</dbReference>
<gene>
    <name evidence="7" type="ORF">GGR44_001497</name>
</gene>
<dbReference type="PROSITE" id="PS50234">
    <property type="entry name" value="VWFA"/>
    <property type="match status" value="1"/>
</dbReference>
<dbReference type="InterPro" id="IPR001343">
    <property type="entry name" value="Hemolysn_Ca-bd"/>
</dbReference>
<reference evidence="7 8" key="1">
    <citation type="submission" date="2020-08" db="EMBL/GenBank/DDBJ databases">
        <title>Genomic Encyclopedia of Type Strains, Phase IV (KMG-IV): sequencing the most valuable type-strain genomes for metagenomic binning, comparative biology and taxonomic classification.</title>
        <authorList>
            <person name="Goeker M."/>
        </authorList>
    </citation>
    <scope>NUCLEOTIDE SEQUENCE [LARGE SCALE GENOMIC DNA]</scope>
    <source>
        <strain evidence="7 8">DSM 29348</strain>
    </source>
</reference>
<organism evidence="7 8">
    <name type="scientific">Sphingobium fontiphilum</name>
    <dbReference type="NCBI Taxonomy" id="944425"/>
    <lineage>
        <taxon>Bacteria</taxon>
        <taxon>Pseudomonadati</taxon>
        <taxon>Pseudomonadota</taxon>
        <taxon>Alphaproteobacteria</taxon>
        <taxon>Sphingomonadales</taxon>
        <taxon>Sphingomonadaceae</taxon>
        <taxon>Sphingobium</taxon>
    </lineage>
</organism>
<keyword evidence="3" id="KW-0929">Antimicrobial</keyword>
<dbReference type="Proteomes" id="UP000552757">
    <property type="component" value="Unassembled WGS sequence"/>
</dbReference>
<dbReference type="InterPro" id="IPR002035">
    <property type="entry name" value="VWF_A"/>
</dbReference>
<proteinExistence type="predicted"/>
<protein>
    <submittedName>
        <fullName evidence="7">Ca2+-binding RTX toxin-like protein</fullName>
    </submittedName>
</protein>
<dbReference type="PANTHER" id="PTHR38340">
    <property type="entry name" value="S-LAYER PROTEIN"/>
    <property type="match status" value="1"/>
</dbReference>
<dbReference type="EMBL" id="JACIEB010000003">
    <property type="protein sequence ID" value="MBB3981838.1"/>
    <property type="molecule type" value="Genomic_DNA"/>
</dbReference>